<organism evidence="3 4">
    <name type="scientific">Amycolatopsis taiwanensis</name>
    <dbReference type="NCBI Taxonomy" id="342230"/>
    <lineage>
        <taxon>Bacteria</taxon>
        <taxon>Bacillati</taxon>
        <taxon>Actinomycetota</taxon>
        <taxon>Actinomycetes</taxon>
        <taxon>Pseudonocardiales</taxon>
        <taxon>Pseudonocardiaceae</taxon>
        <taxon>Amycolatopsis</taxon>
    </lineage>
</organism>
<sequence length="70" mass="7444">MRCGNEDDFGLPLNSSGRDDWNVDEPQDRLRMPFAIGVFVLGIAAAASLGDAWYFLTGVIAGLCLLASGP</sequence>
<evidence type="ECO:0000256" key="2">
    <source>
        <dbReference type="SAM" id="Phobius"/>
    </source>
</evidence>
<keyword evidence="2" id="KW-0812">Transmembrane</keyword>
<protein>
    <submittedName>
        <fullName evidence="3">Uncharacterized protein</fullName>
    </submittedName>
</protein>
<dbReference type="AlphaFoldDB" id="A0A9W6VIV8"/>
<keyword evidence="2" id="KW-0472">Membrane</keyword>
<reference evidence="3" key="1">
    <citation type="submission" date="2023-03" db="EMBL/GenBank/DDBJ databases">
        <title>Amycolatopsis taiwanensis NBRC 103393.</title>
        <authorList>
            <person name="Ichikawa N."/>
            <person name="Sato H."/>
            <person name="Tonouchi N."/>
        </authorList>
    </citation>
    <scope>NUCLEOTIDE SEQUENCE</scope>
    <source>
        <strain evidence="3">NBRC 103393</strain>
    </source>
</reference>
<feature type="transmembrane region" description="Helical" evidence="2">
    <location>
        <begin position="34"/>
        <end position="67"/>
    </location>
</feature>
<dbReference type="Proteomes" id="UP001165136">
    <property type="component" value="Unassembled WGS sequence"/>
</dbReference>
<evidence type="ECO:0000256" key="1">
    <source>
        <dbReference type="SAM" id="MobiDB-lite"/>
    </source>
</evidence>
<comment type="caution">
    <text evidence="3">The sequence shown here is derived from an EMBL/GenBank/DDBJ whole genome shotgun (WGS) entry which is preliminary data.</text>
</comment>
<name>A0A9W6VIV8_9PSEU</name>
<feature type="region of interest" description="Disordered" evidence="1">
    <location>
        <begin position="1"/>
        <end position="20"/>
    </location>
</feature>
<dbReference type="EMBL" id="BSTI01000013">
    <property type="protein sequence ID" value="GLY68859.1"/>
    <property type="molecule type" value="Genomic_DNA"/>
</dbReference>
<keyword evidence="2" id="KW-1133">Transmembrane helix</keyword>
<keyword evidence="4" id="KW-1185">Reference proteome</keyword>
<proteinExistence type="predicted"/>
<accession>A0A9W6VIV8</accession>
<gene>
    <name evidence="3" type="ORF">Atai01_54780</name>
</gene>
<evidence type="ECO:0000313" key="3">
    <source>
        <dbReference type="EMBL" id="GLY68859.1"/>
    </source>
</evidence>
<evidence type="ECO:0000313" key="4">
    <source>
        <dbReference type="Proteomes" id="UP001165136"/>
    </source>
</evidence>